<dbReference type="Gene3D" id="2.60.40.1880">
    <property type="entry name" value="Invasion associated locus B (IalB) protein"/>
    <property type="match status" value="1"/>
</dbReference>
<feature type="compositionally biased region" description="Low complexity" evidence="1">
    <location>
        <begin position="11"/>
        <end position="25"/>
    </location>
</feature>
<sequence>MILAKAKTAQSAPASSGSASESGSVPELLGHFDDWAAYASQNPKSRICYALSQPKDRQPASLKRDPGFLFVSHRPGEGVRNEVSATVGFPLKDGRDATLKVGNVVFAMTTKDDNVWIKNPAEEQRLVDAMRRGADLTITGTSRRGNQSTDRYSLAGLSKALDRVAQECR</sequence>
<dbReference type="Pfam" id="PF06776">
    <property type="entry name" value="IalB"/>
    <property type="match status" value="1"/>
</dbReference>
<dbReference type="Proteomes" id="UP000323886">
    <property type="component" value="Unassembled WGS sequence"/>
</dbReference>
<accession>A0A5M6HLV6</accession>
<organism evidence="2 3">
    <name type="scientific">Blastochloris sulfoviridis</name>
    <dbReference type="NCBI Taxonomy" id="50712"/>
    <lineage>
        <taxon>Bacteria</taxon>
        <taxon>Pseudomonadati</taxon>
        <taxon>Pseudomonadota</taxon>
        <taxon>Alphaproteobacteria</taxon>
        <taxon>Hyphomicrobiales</taxon>
        <taxon>Blastochloridaceae</taxon>
        <taxon>Blastochloris</taxon>
    </lineage>
</organism>
<evidence type="ECO:0000256" key="1">
    <source>
        <dbReference type="SAM" id="MobiDB-lite"/>
    </source>
</evidence>
<evidence type="ECO:0000313" key="2">
    <source>
        <dbReference type="EMBL" id="KAA5596786.1"/>
    </source>
</evidence>
<feature type="region of interest" description="Disordered" evidence="1">
    <location>
        <begin position="1"/>
        <end position="25"/>
    </location>
</feature>
<dbReference type="InterPro" id="IPR038696">
    <property type="entry name" value="IalB_sf"/>
</dbReference>
<dbReference type="InterPro" id="IPR010642">
    <property type="entry name" value="Invasion_prot_B"/>
</dbReference>
<dbReference type="EMBL" id="VWPL01000040">
    <property type="protein sequence ID" value="KAA5596786.1"/>
    <property type="molecule type" value="Genomic_DNA"/>
</dbReference>
<comment type="caution">
    <text evidence="2">The sequence shown here is derived from an EMBL/GenBank/DDBJ whole genome shotgun (WGS) entry which is preliminary data.</text>
</comment>
<proteinExistence type="predicted"/>
<dbReference type="AlphaFoldDB" id="A0A5M6HLV6"/>
<protein>
    <recommendedName>
        <fullName evidence="4">Invasion associated locus B family protein</fullName>
    </recommendedName>
</protein>
<evidence type="ECO:0000313" key="3">
    <source>
        <dbReference type="Proteomes" id="UP000323886"/>
    </source>
</evidence>
<evidence type="ECO:0008006" key="4">
    <source>
        <dbReference type="Google" id="ProtNLM"/>
    </source>
</evidence>
<reference evidence="2 3" key="1">
    <citation type="submission" date="2019-09" db="EMBL/GenBank/DDBJ databases">
        <title>Draft Whole-Genome sequence of Blastochloris sulfoviridis DSM 729.</title>
        <authorList>
            <person name="Meyer T.E."/>
            <person name="Kyndt J.A."/>
        </authorList>
    </citation>
    <scope>NUCLEOTIDE SEQUENCE [LARGE SCALE GENOMIC DNA]</scope>
    <source>
        <strain evidence="2 3">DSM 729</strain>
    </source>
</reference>
<name>A0A5M6HLV6_9HYPH</name>
<dbReference type="OrthoDB" id="9806572at2"/>
<keyword evidence="3" id="KW-1185">Reference proteome</keyword>
<gene>
    <name evidence="2" type="ORF">F1193_15200</name>
</gene>